<feature type="compositionally biased region" description="Polar residues" evidence="1">
    <location>
        <begin position="111"/>
        <end position="120"/>
    </location>
</feature>
<evidence type="ECO:0000313" key="3">
    <source>
        <dbReference type="Proteomes" id="UP000566819"/>
    </source>
</evidence>
<feature type="region of interest" description="Disordered" evidence="1">
    <location>
        <begin position="105"/>
        <end position="137"/>
    </location>
</feature>
<name>A0A8H4W2U0_9HELO</name>
<dbReference type="Proteomes" id="UP000566819">
    <property type="component" value="Unassembled WGS sequence"/>
</dbReference>
<comment type="caution">
    <text evidence="2">The sequence shown here is derived from an EMBL/GenBank/DDBJ whole genome shotgun (WGS) entry which is preliminary data.</text>
</comment>
<dbReference type="EMBL" id="JAAMPI010000437">
    <property type="protein sequence ID" value="KAF4631496.1"/>
    <property type="molecule type" value="Genomic_DNA"/>
</dbReference>
<accession>A0A8H4W2U0</accession>
<feature type="compositionally biased region" description="Basic and acidic residues" evidence="1">
    <location>
        <begin position="124"/>
        <end position="137"/>
    </location>
</feature>
<keyword evidence="3" id="KW-1185">Reference proteome</keyword>
<organism evidence="2 3">
    <name type="scientific">Cudoniella acicularis</name>
    <dbReference type="NCBI Taxonomy" id="354080"/>
    <lineage>
        <taxon>Eukaryota</taxon>
        <taxon>Fungi</taxon>
        <taxon>Dikarya</taxon>
        <taxon>Ascomycota</taxon>
        <taxon>Pezizomycotina</taxon>
        <taxon>Leotiomycetes</taxon>
        <taxon>Helotiales</taxon>
        <taxon>Tricladiaceae</taxon>
        <taxon>Cudoniella</taxon>
    </lineage>
</organism>
<dbReference type="AlphaFoldDB" id="A0A8H4W2U0"/>
<sequence>MWEDDGRIREDYWGQFISVAMISPKVKENIEREKKRDQAYYYFNSLVNLSTCRLKIACWSCRHGQALAQRYAVLKGSSSTASQQLHSKSVCQRNSSYLNVTQRLPKLDSGPFSTDLSPASSIRAPKDPEEWQRLPLR</sequence>
<gene>
    <name evidence="2" type="ORF">G7Y89_g6628</name>
</gene>
<protein>
    <submittedName>
        <fullName evidence="2">Uncharacterized protein</fullName>
    </submittedName>
</protein>
<reference evidence="2 3" key="1">
    <citation type="submission" date="2020-03" db="EMBL/GenBank/DDBJ databases">
        <title>Draft Genome Sequence of Cudoniella acicularis.</title>
        <authorList>
            <person name="Buettner E."/>
            <person name="Kellner H."/>
        </authorList>
    </citation>
    <scope>NUCLEOTIDE SEQUENCE [LARGE SCALE GENOMIC DNA]</scope>
    <source>
        <strain evidence="2 3">DSM 108380</strain>
    </source>
</reference>
<evidence type="ECO:0000313" key="2">
    <source>
        <dbReference type="EMBL" id="KAF4631496.1"/>
    </source>
</evidence>
<proteinExistence type="predicted"/>
<evidence type="ECO:0000256" key="1">
    <source>
        <dbReference type="SAM" id="MobiDB-lite"/>
    </source>
</evidence>